<dbReference type="PANTHER" id="PTHR45931">
    <property type="entry name" value="SI:CH211-59O9.10"/>
    <property type="match status" value="1"/>
</dbReference>
<evidence type="ECO:0000256" key="2">
    <source>
        <dbReference type="ARBA" id="ARBA00022771"/>
    </source>
</evidence>
<organism evidence="7 8">
    <name type="scientific">Paramecium sonneborni</name>
    <dbReference type="NCBI Taxonomy" id="65129"/>
    <lineage>
        <taxon>Eukaryota</taxon>
        <taxon>Sar</taxon>
        <taxon>Alveolata</taxon>
        <taxon>Ciliophora</taxon>
        <taxon>Intramacronucleata</taxon>
        <taxon>Oligohymenophorea</taxon>
        <taxon>Peniculida</taxon>
        <taxon>Parameciidae</taxon>
        <taxon>Paramecium</taxon>
    </lineage>
</organism>
<dbReference type="PANTHER" id="PTHR45931:SF3">
    <property type="entry name" value="RING ZINC FINGER-CONTAINING PROTEIN"/>
    <property type="match status" value="1"/>
</dbReference>
<evidence type="ECO:0000313" key="7">
    <source>
        <dbReference type="EMBL" id="CAD8101135.1"/>
    </source>
</evidence>
<keyword evidence="3" id="KW-0862">Zinc</keyword>
<proteinExistence type="predicted"/>
<evidence type="ECO:0000259" key="6">
    <source>
        <dbReference type="PROSITE" id="PS50089"/>
    </source>
</evidence>
<dbReference type="InterPro" id="IPR051834">
    <property type="entry name" value="RING_finger_E3_ligase"/>
</dbReference>
<feature type="domain" description="RING-type" evidence="6">
    <location>
        <begin position="174"/>
        <end position="217"/>
    </location>
</feature>
<gene>
    <name evidence="7" type="ORF">PSON_ATCC_30995.1.T0750113</name>
</gene>
<evidence type="ECO:0000256" key="5">
    <source>
        <dbReference type="SAM" id="Phobius"/>
    </source>
</evidence>
<accession>A0A8S1PDI1</accession>
<feature type="transmembrane region" description="Helical" evidence="5">
    <location>
        <begin position="111"/>
        <end position="137"/>
    </location>
</feature>
<dbReference type="InterPro" id="IPR001841">
    <property type="entry name" value="Znf_RING"/>
</dbReference>
<keyword evidence="8" id="KW-1185">Reference proteome</keyword>
<name>A0A8S1PDI1_9CILI</name>
<keyword evidence="5" id="KW-0472">Membrane</keyword>
<reference evidence="7" key="1">
    <citation type="submission" date="2021-01" db="EMBL/GenBank/DDBJ databases">
        <authorList>
            <consortium name="Genoscope - CEA"/>
            <person name="William W."/>
        </authorList>
    </citation>
    <scope>NUCLEOTIDE SEQUENCE</scope>
</reference>
<dbReference type="GO" id="GO:0061630">
    <property type="term" value="F:ubiquitin protein ligase activity"/>
    <property type="evidence" value="ECO:0007669"/>
    <property type="project" value="TreeGrafter"/>
</dbReference>
<evidence type="ECO:0000256" key="4">
    <source>
        <dbReference type="PROSITE-ProRule" id="PRU00175"/>
    </source>
</evidence>
<keyword evidence="1" id="KW-0479">Metal-binding</keyword>
<dbReference type="OrthoDB" id="303908at2759"/>
<evidence type="ECO:0000313" key="8">
    <source>
        <dbReference type="Proteomes" id="UP000692954"/>
    </source>
</evidence>
<keyword evidence="5" id="KW-1133">Transmembrane helix</keyword>
<evidence type="ECO:0000256" key="3">
    <source>
        <dbReference type="ARBA" id="ARBA00022833"/>
    </source>
</evidence>
<dbReference type="AlphaFoldDB" id="A0A8S1PDI1"/>
<keyword evidence="2 4" id="KW-0863">Zinc-finger</keyword>
<dbReference type="GO" id="GO:0006511">
    <property type="term" value="P:ubiquitin-dependent protein catabolic process"/>
    <property type="evidence" value="ECO:0007669"/>
    <property type="project" value="TreeGrafter"/>
</dbReference>
<dbReference type="EMBL" id="CAJJDN010000075">
    <property type="protein sequence ID" value="CAD8101135.1"/>
    <property type="molecule type" value="Genomic_DNA"/>
</dbReference>
<dbReference type="Proteomes" id="UP000692954">
    <property type="component" value="Unassembled WGS sequence"/>
</dbReference>
<keyword evidence="5" id="KW-0812">Transmembrane</keyword>
<evidence type="ECO:0000256" key="1">
    <source>
        <dbReference type="ARBA" id="ARBA00022723"/>
    </source>
</evidence>
<dbReference type="PROSITE" id="PS50089">
    <property type="entry name" value="ZF_RING_2"/>
    <property type="match status" value="1"/>
</dbReference>
<dbReference type="Pfam" id="PF13639">
    <property type="entry name" value="zf-RING_2"/>
    <property type="match status" value="1"/>
</dbReference>
<dbReference type="GO" id="GO:0005634">
    <property type="term" value="C:nucleus"/>
    <property type="evidence" value="ECO:0007669"/>
    <property type="project" value="TreeGrafter"/>
</dbReference>
<comment type="caution">
    <text evidence="7">The sequence shown here is derived from an EMBL/GenBank/DDBJ whole genome shotgun (WGS) entry which is preliminary data.</text>
</comment>
<protein>
    <recommendedName>
        <fullName evidence="6">RING-type domain-containing protein</fullName>
    </recommendedName>
</protein>
<dbReference type="GO" id="GO:0008270">
    <property type="term" value="F:zinc ion binding"/>
    <property type="evidence" value="ECO:0007669"/>
    <property type="project" value="UniProtKB-KW"/>
</dbReference>
<sequence>MRWYFKSLIQQAFQMLYLLLIIYYDLVEINQNESENRLPYPEYSFTNTKYLSDAISDYHSCYKFVKYLTIVLDIVVFVFGQVEIYKNLYGECEIGISEFDFTWGVAFTYLIMRYITIGIPTLIFVIYLVVLPFAYCINMHNLQKINRVGVSQENLKKLKVEIVGLDKISEDNECIICLSEFIEGEQFVRLDCHNDHVYHKLCISDWLKARSECPKCRQIVKFD</sequence>